<evidence type="ECO:0000313" key="2">
    <source>
        <dbReference type="Proteomes" id="UP000502508"/>
    </source>
</evidence>
<reference evidence="1 2" key="2">
    <citation type="submission" date="2020-03" db="EMBL/GenBank/DDBJ databases">
        <authorList>
            <person name="Ichikawa N."/>
            <person name="Kimura A."/>
            <person name="Kitahashi Y."/>
            <person name="Uohara A."/>
        </authorList>
    </citation>
    <scope>NUCLEOTIDE SEQUENCE [LARGE SCALE GENOMIC DNA]</scope>
    <source>
        <strain evidence="1 2">NBRC 107702</strain>
    </source>
</reference>
<dbReference type="EMBL" id="AP022870">
    <property type="protein sequence ID" value="BCB78627.1"/>
    <property type="molecule type" value="Genomic_DNA"/>
</dbReference>
<dbReference type="AlphaFoldDB" id="A0A6F8XXV4"/>
<sequence length="531" mass="56024">MTTAEVADAVVIGAGQNGLVAANLLADAGWDVVVLEAAAAPGGAVRSAEVTAPGYLSDLYSAFYPLGYASPVMHALDLGDHGLTWRHAPDVLAHVLPDGRAARLNRQLETTSASVEEFAAGDGERWQHAYAEWANVSAPMLETLFTPFPPVRGGAGLLARLRLYGALRLARRIVVPARKLGQEIFRGEGAQLLMAGCALHTDLSVDDAGSGVFGWLLAMLGQEYGWPVPEGGAQKITDALVSRLWVSGGHIEYGARAERVLTARGRAMGVSTADGQLWRARRAVLADVPAPALYLDLVGAAHLPSRLVEDLDHFRWDGSTVKVDWALSAPMPWKDPATGGAGTVHLGADLDGLARYAAELAVGEVPRDPFLLVGQMTTADPSRSPAGTESLWCYTHLPFRHEWHAEEVLAHVARMESVLEEYAPGFGRLVVGRHVAGPGDLEQENPSLVGGALGGGTSAAYQQLFLRPIPGLGRADTPVDRLYLASSSAHPGGGVHGGPGANAARAALARNRFLTGDAYHAVIAGAYRALY</sequence>
<dbReference type="InterPro" id="IPR036188">
    <property type="entry name" value="FAD/NAD-bd_sf"/>
</dbReference>
<evidence type="ECO:0000313" key="1">
    <source>
        <dbReference type="EMBL" id="BCB78627.1"/>
    </source>
</evidence>
<dbReference type="Pfam" id="PF13450">
    <property type="entry name" value="NAD_binding_8"/>
    <property type="match status" value="1"/>
</dbReference>
<proteinExistence type="predicted"/>
<keyword evidence="2" id="KW-1185">Reference proteome</keyword>
<dbReference type="Gene3D" id="3.50.50.60">
    <property type="entry name" value="FAD/NAD(P)-binding domain"/>
    <property type="match status" value="2"/>
</dbReference>
<organism evidence="1 2">
    <name type="scientific">Phytohabitans flavus</name>
    <dbReference type="NCBI Taxonomy" id="1076124"/>
    <lineage>
        <taxon>Bacteria</taxon>
        <taxon>Bacillati</taxon>
        <taxon>Actinomycetota</taxon>
        <taxon>Actinomycetes</taxon>
        <taxon>Micromonosporales</taxon>
        <taxon>Micromonosporaceae</taxon>
    </lineage>
</organism>
<name>A0A6F8XXV4_9ACTN</name>
<gene>
    <name evidence="1" type="ORF">Pflav_050370</name>
</gene>
<dbReference type="PANTHER" id="PTHR10668">
    <property type="entry name" value="PHYTOENE DEHYDROGENASE"/>
    <property type="match status" value="1"/>
</dbReference>
<dbReference type="PANTHER" id="PTHR10668:SF105">
    <property type="entry name" value="DEHYDROGENASE-RELATED"/>
    <property type="match status" value="1"/>
</dbReference>
<dbReference type="RefSeq" id="WP_173038291.1">
    <property type="nucleotide sequence ID" value="NZ_AP022870.1"/>
</dbReference>
<dbReference type="KEGG" id="pfla:Pflav_050370"/>
<dbReference type="SUPFAM" id="SSF51905">
    <property type="entry name" value="FAD/NAD(P)-binding domain"/>
    <property type="match status" value="1"/>
</dbReference>
<protein>
    <submittedName>
        <fullName evidence="1">FAD-dependent oxidoreductase</fullName>
    </submittedName>
</protein>
<reference evidence="1 2" key="1">
    <citation type="submission" date="2020-03" db="EMBL/GenBank/DDBJ databases">
        <title>Whole genome shotgun sequence of Phytohabitans flavus NBRC 107702.</title>
        <authorList>
            <person name="Komaki H."/>
            <person name="Tamura T."/>
        </authorList>
    </citation>
    <scope>NUCLEOTIDE SEQUENCE [LARGE SCALE GENOMIC DNA]</scope>
    <source>
        <strain evidence="1 2">NBRC 107702</strain>
    </source>
</reference>
<dbReference type="Proteomes" id="UP000502508">
    <property type="component" value="Chromosome"/>
</dbReference>
<dbReference type="PRINTS" id="PR00411">
    <property type="entry name" value="PNDRDTASEI"/>
</dbReference>
<accession>A0A6F8XXV4</accession>